<sequence length="543" mass="57953">MSTSTIALTLSFDAFPPASREDETAGPTSVVSLPSVRRAAVTELVKLKSISKSFGGIHALKSVDFDVRPGEVHALLGENGAGKSTLMRVLGGEMLPSHGEVVIDGKPVVFRDPRDARALGIVVIHQELALAPDLTVAENIFLGELPGVISHASLRKRAKELIDRLGFKIDSGRIAGTLAVAHQQVVEIAKALSQDIKIIVFDEPTAVLAAQDAMKLHEIIRGLRDRGVGIVYISHRLDEVFDIADRMTVMKDGQTVGTVATSDVKIDDIIRMMVGRPISAMFPERGKRVIGQEMLKVEHLNAGRMVRDVSFSVRAGEIVGLGGLIGSGRTEVARVIFGADPLESGTITLKGKVLKPRSPKDAVEAGIGLVPEDRKQQGVILDKPIRVNSTMAKMSSVVNAFGFLKRSKERADVTALGKSLRLKASSVDAPVSSLSGGNQQKVVLAKWFHADGDVIILDEPTRGVDVGAKSEIYALVNKLAEDGKAVLVISSEHQELFGLCDRVLAMGQGQIRGELTPETYSEENLLGLSMTGGALTANQGSQA</sequence>
<keyword evidence="4" id="KW-1003">Cell membrane</keyword>
<evidence type="ECO:0000256" key="2">
    <source>
        <dbReference type="ARBA" id="ARBA00005417"/>
    </source>
</evidence>
<dbReference type="Pfam" id="PF00005">
    <property type="entry name" value="ABC_tran"/>
    <property type="match status" value="2"/>
</dbReference>
<name>A0A7Z0UHP7_9HYPH</name>
<dbReference type="CDD" id="cd03215">
    <property type="entry name" value="ABC_Carb_Monos_II"/>
    <property type="match status" value="1"/>
</dbReference>
<feature type="domain" description="ABC transporter" evidence="11">
    <location>
        <begin position="289"/>
        <end position="533"/>
    </location>
</feature>
<comment type="caution">
    <text evidence="12">The sequence shown here is derived from an EMBL/GenBank/DDBJ whole genome shotgun (WGS) entry which is preliminary data.</text>
</comment>
<keyword evidence="8 12" id="KW-0067">ATP-binding</keyword>
<dbReference type="GO" id="GO:0005524">
    <property type="term" value="F:ATP binding"/>
    <property type="evidence" value="ECO:0007669"/>
    <property type="project" value="UniProtKB-KW"/>
</dbReference>
<comment type="subcellular location">
    <subcellularLocation>
        <location evidence="1">Cell membrane</location>
        <topology evidence="1">Peripheral membrane protein</topology>
    </subcellularLocation>
</comment>
<evidence type="ECO:0000256" key="1">
    <source>
        <dbReference type="ARBA" id="ARBA00004202"/>
    </source>
</evidence>
<evidence type="ECO:0000313" key="12">
    <source>
        <dbReference type="EMBL" id="NZD66018.1"/>
    </source>
</evidence>
<dbReference type="GO" id="GO:0016887">
    <property type="term" value="F:ATP hydrolysis activity"/>
    <property type="evidence" value="ECO:0007669"/>
    <property type="project" value="InterPro"/>
</dbReference>
<organism evidence="12 13">
    <name type="scientific">Rhizobium changzhiense</name>
    <dbReference type="NCBI Taxonomy" id="2692317"/>
    <lineage>
        <taxon>Bacteria</taxon>
        <taxon>Pseudomonadati</taxon>
        <taxon>Pseudomonadota</taxon>
        <taxon>Alphaproteobacteria</taxon>
        <taxon>Hyphomicrobiales</taxon>
        <taxon>Rhizobiaceae</taxon>
        <taxon>Rhizobium/Agrobacterium group</taxon>
        <taxon>Rhizobium</taxon>
    </lineage>
</organism>
<evidence type="ECO:0000313" key="13">
    <source>
        <dbReference type="Proteomes" id="UP000532162"/>
    </source>
</evidence>
<protein>
    <submittedName>
        <fullName evidence="12">Sugar ABC transporter ATP-binding protein</fullName>
    </submittedName>
</protein>
<evidence type="ECO:0000256" key="7">
    <source>
        <dbReference type="ARBA" id="ARBA00022741"/>
    </source>
</evidence>
<evidence type="ECO:0000256" key="8">
    <source>
        <dbReference type="ARBA" id="ARBA00022840"/>
    </source>
</evidence>
<dbReference type="GO" id="GO:0005886">
    <property type="term" value="C:plasma membrane"/>
    <property type="evidence" value="ECO:0007669"/>
    <property type="project" value="UniProtKB-SubCell"/>
</dbReference>
<dbReference type="InterPro" id="IPR017871">
    <property type="entry name" value="ABC_transporter-like_CS"/>
</dbReference>
<evidence type="ECO:0000256" key="4">
    <source>
        <dbReference type="ARBA" id="ARBA00022475"/>
    </source>
</evidence>
<dbReference type="PANTHER" id="PTHR43790">
    <property type="entry name" value="CARBOHYDRATE TRANSPORT ATP-BINDING PROTEIN MG119-RELATED"/>
    <property type="match status" value="1"/>
</dbReference>
<keyword evidence="9" id="KW-1278">Translocase</keyword>
<proteinExistence type="inferred from homology"/>
<dbReference type="InterPro" id="IPR003593">
    <property type="entry name" value="AAA+_ATPase"/>
</dbReference>
<dbReference type="PROSITE" id="PS50893">
    <property type="entry name" value="ABC_TRANSPORTER_2"/>
    <property type="match status" value="2"/>
</dbReference>
<dbReference type="Proteomes" id="UP000532162">
    <property type="component" value="Unassembled WGS sequence"/>
</dbReference>
<dbReference type="FunFam" id="3.40.50.300:FF:000127">
    <property type="entry name" value="Ribose import ATP-binding protein RbsA"/>
    <property type="match status" value="1"/>
</dbReference>
<feature type="domain" description="ABC transporter" evidence="11">
    <location>
        <begin position="45"/>
        <end position="277"/>
    </location>
</feature>
<evidence type="ECO:0000256" key="9">
    <source>
        <dbReference type="ARBA" id="ARBA00022967"/>
    </source>
</evidence>
<dbReference type="PROSITE" id="PS00211">
    <property type="entry name" value="ABC_TRANSPORTER_1"/>
    <property type="match status" value="1"/>
</dbReference>
<dbReference type="InterPro" id="IPR027417">
    <property type="entry name" value="P-loop_NTPase"/>
</dbReference>
<evidence type="ECO:0000259" key="11">
    <source>
        <dbReference type="PROSITE" id="PS50893"/>
    </source>
</evidence>
<keyword evidence="5" id="KW-0762">Sugar transport</keyword>
<dbReference type="SMART" id="SM00382">
    <property type="entry name" value="AAA"/>
    <property type="match status" value="2"/>
</dbReference>
<evidence type="ECO:0000256" key="3">
    <source>
        <dbReference type="ARBA" id="ARBA00022448"/>
    </source>
</evidence>
<dbReference type="PANTHER" id="PTHR43790:SF3">
    <property type="entry name" value="D-ALLOSE IMPORT ATP-BINDING PROTEIN ALSA-RELATED"/>
    <property type="match status" value="1"/>
</dbReference>
<accession>A0A7Z0UHP7</accession>
<keyword evidence="7" id="KW-0547">Nucleotide-binding</keyword>
<reference evidence="12 13" key="1">
    <citation type="submission" date="2020-07" db="EMBL/GenBank/DDBJ databases">
        <authorList>
            <person name="Sun Q."/>
        </authorList>
    </citation>
    <scope>NUCLEOTIDE SEQUENCE [LARGE SCALE GENOMIC DNA]</scope>
    <source>
        <strain evidence="12 13">WYCCWR 11290</strain>
    </source>
</reference>
<comment type="similarity">
    <text evidence="2">Belongs to the ABC transporter superfamily.</text>
</comment>
<gene>
    <name evidence="12" type="ORF">HX900_33665</name>
</gene>
<dbReference type="Gene3D" id="3.40.50.300">
    <property type="entry name" value="P-loop containing nucleotide triphosphate hydrolases"/>
    <property type="match status" value="2"/>
</dbReference>
<dbReference type="SUPFAM" id="SSF52540">
    <property type="entry name" value="P-loop containing nucleoside triphosphate hydrolases"/>
    <property type="match status" value="2"/>
</dbReference>
<keyword evidence="10" id="KW-0472">Membrane</keyword>
<dbReference type="InterPro" id="IPR003439">
    <property type="entry name" value="ABC_transporter-like_ATP-bd"/>
</dbReference>
<evidence type="ECO:0000256" key="10">
    <source>
        <dbReference type="ARBA" id="ARBA00023136"/>
    </source>
</evidence>
<evidence type="ECO:0000256" key="5">
    <source>
        <dbReference type="ARBA" id="ARBA00022597"/>
    </source>
</evidence>
<dbReference type="AlphaFoldDB" id="A0A7Z0UHP7"/>
<dbReference type="EMBL" id="JACCPJ010000015">
    <property type="protein sequence ID" value="NZD66018.1"/>
    <property type="molecule type" value="Genomic_DNA"/>
</dbReference>
<dbReference type="CDD" id="cd03216">
    <property type="entry name" value="ABC_Carb_Monos_I"/>
    <property type="match status" value="1"/>
</dbReference>
<dbReference type="InterPro" id="IPR050107">
    <property type="entry name" value="ABC_carbohydrate_import_ATPase"/>
</dbReference>
<evidence type="ECO:0000256" key="6">
    <source>
        <dbReference type="ARBA" id="ARBA00022737"/>
    </source>
</evidence>
<keyword evidence="6" id="KW-0677">Repeat</keyword>
<keyword evidence="3" id="KW-0813">Transport</keyword>